<dbReference type="AlphaFoldDB" id="A0AAW0BSV5"/>
<dbReference type="EMBL" id="JAWWNJ010000026">
    <property type="protein sequence ID" value="KAK7029933.1"/>
    <property type="molecule type" value="Genomic_DNA"/>
</dbReference>
<dbReference type="InterPro" id="IPR011990">
    <property type="entry name" value="TPR-like_helical_dom_sf"/>
</dbReference>
<keyword evidence="1" id="KW-0812">Transmembrane</keyword>
<proteinExistence type="predicted"/>
<protein>
    <submittedName>
        <fullName evidence="2">Uncharacterized protein</fullName>
    </submittedName>
</protein>
<dbReference type="SUPFAM" id="SSF48452">
    <property type="entry name" value="TPR-like"/>
    <property type="match status" value="1"/>
</dbReference>
<evidence type="ECO:0000313" key="2">
    <source>
        <dbReference type="EMBL" id="KAK7029933.1"/>
    </source>
</evidence>
<evidence type="ECO:0000313" key="3">
    <source>
        <dbReference type="Proteomes" id="UP001362999"/>
    </source>
</evidence>
<reference evidence="2 3" key="1">
    <citation type="journal article" date="2024" name="J Genomics">
        <title>Draft genome sequencing and assembly of Favolaschia claudopus CIRM-BRFM 2984 isolated from oak limbs.</title>
        <authorList>
            <person name="Navarro D."/>
            <person name="Drula E."/>
            <person name="Chaduli D."/>
            <person name="Cazenave R."/>
            <person name="Ahrendt S."/>
            <person name="Wang J."/>
            <person name="Lipzen A."/>
            <person name="Daum C."/>
            <person name="Barry K."/>
            <person name="Grigoriev I.V."/>
            <person name="Favel A."/>
            <person name="Rosso M.N."/>
            <person name="Martin F."/>
        </authorList>
    </citation>
    <scope>NUCLEOTIDE SEQUENCE [LARGE SCALE GENOMIC DNA]</scope>
    <source>
        <strain evidence="2 3">CIRM-BRFM 2984</strain>
    </source>
</reference>
<dbReference type="Proteomes" id="UP001362999">
    <property type="component" value="Unassembled WGS sequence"/>
</dbReference>
<keyword evidence="1" id="KW-0472">Membrane</keyword>
<keyword evidence="3" id="KW-1185">Reference proteome</keyword>
<comment type="caution">
    <text evidence="2">The sequence shown here is derived from an EMBL/GenBank/DDBJ whole genome shotgun (WGS) entry which is preliminary data.</text>
</comment>
<name>A0AAW0BSV5_9AGAR</name>
<gene>
    <name evidence="2" type="ORF">R3P38DRAFT_3188836</name>
</gene>
<keyword evidence="1" id="KW-1133">Transmembrane helix</keyword>
<sequence length="217" mass="23994">MIMWGETSADDKFIATSSWTQTVRRWSPDDRIHETQADLSDDPTKKYYLALGLLGYASSALCLYFIARSHAQLNQLPQAISFAQTASVEAAESGDKALLCRTLRITARYLMLLARHEEALPILTRTVACGHGLGFAIGIAQSLELLGYNCAARRDLPGTRMVYKGAHKQFAKIETTRMGGQGLARVLDNGEKLSTLTESDEDGFAALARPYPWYQET</sequence>
<organism evidence="2 3">
    <name type="scientific">Favolaschia claudopus</name>
    <dbReference type="NCBI Taxonomy" id="2862362"/>
    <lineage>
        <taxon>Eukaryota</taxon>
        <taxon>Fungi</taxon>
        <taxon>Dikarya</taxon>
        <taxon>Basidiomycota</taxon>
        <taxon>Agaricomycotina</taxon>
        <taxon>Agaricomycetes</taxon>
        <taxon>Agaricomycetidae</taxon>
        <taxon>Agaricales</taxon>
        <taxon>Marasmiineae</taxon>
        <taxon>Mycenaceae</taxon>
        <taxon>Favolaschia</taxon>
    </lineage>
</organism>
<evidence type="ECO:0000256" key="1">
    <source>
        <dbReference type="SAM" id="Phobius"/>
    </source>
</evidence>
<dbReference type="Gene3D" id="1.25.40.10">
    <property type="entry name" value="Tetratricopeptide repeat domain"/>
    <property type="match status" value="1"/>
</dbReference>
<feature type="transmembrane region" description="Helical" evidence="1">
    <location>
        <begin position="47"/>
        <end position="67"/>
    </location>
</feature>
<accession>A0AAW0BSV5</accession>